<feature type="region of interest" description="Disordered" evidence="1">
    <location>
        <begin position="1"/>
        <end position="34"/>
    </location>
</feature>
<dbReference type="InterPro" id="IPR053842">
    <property type="entry name" value="NikA-like"/>
</dbReference>
<organism evidence="2 3">
    <name type="scientific">Staphylococcus cohnii subsp. cohnii</name>
    <dbReference type="NCBI Taxonomy" id="74704"/>
    <lineage>
        <taxon>Bacteria</taxon>
        <taxon>Bacillati</taxon>
        <taxon>Bacillota</taxon>
        <taxon>Bacilli</taxon>
        <taxon>Bacillales</taxon>
        <taxon>Staphylococcaceae</taxon>
        <taxon>Staphylococcus</taxon>
        <taxon>Staphylococcus cohnii species complex</taxon>
    </lineage>
</organism>
<reference evidence="2 3" key="1">
    <citation type="submission" date="2015-03" db="EMBL/GenBank/DDBJ databases">
        <title>Genome Assembly of Staphylococcus cohnii subsp. cohnii strain G22B2.</title>
        <authorList>
            <person name="Nair G."/>
            <person name="Kaur G."/>
            <person name="Khatri I."/>
            <person name="Singh N.K."/>
            <person name="Sathyabama S."/>
            <person name="Maurya S.K."/>
            <person name="Subramanian S."/>
            <person name="Agrewala J.N."/>
            <person name="Mayilraj S."/>
        </authorList>
    </citation>
    <scope>NUCLEOTIDE SEQUENCE [LARGE SCALE GENOMIC DNA]</scope>
    <source>
        <strain evidence="2 3">G22B2</strain>
    </source>
</reference>
<dbReference type="PATRIC" id="fig|74704.6.peg.2251"/>
<dbReference type="EMBL" id="LAKJ01000041">
    <property type="protein sequence ID" value="KKI62626.1"/>
    <property type="molecule type" value="Genomic_DNA"/>
</dbReference>
<comment type="caution">
    <text evidence="2">The sequence shown here is derived from an EMBL/GenBank/DDBJ whole genome shotgun (WGS) entry which is preliminary data.</text>
</comment>
<evidence type="ECO:0000313" key="2">
    <source>
        <dbReference type="EMBL" id="KKI62626.1"/>
    </source>
</evidence>
<gene>
    <name evidence="2" type="ORF">UF66_2187</name>
</gene>
<dbReference type="Pfam" id="PF21983">
    <property type="entry name" value="NikA-like"/>
    <property type="match status" value="1"/>
</dbReference>
<dbReference type="RefSeq" id="WP_046467896.1">
    <property type="nucleotide sequence ID" value="NZ_LAKJ01000041.1"/>
</dbReference>
<protein>
    <submittedName>
        <fullName evidence="2">Mobilization protein</fullName>
    </submittedName>
</protein>
<name>A0A0M2NSD9_STACC</name>
<evidence type="ECO:0000313" key="3">
    <source>
        <dbReference type="Proteomes" id="UP000034455"/>
    </source>
</evidence>
<accession>A0A0M2NSD9</accession>
<dbReference type="Proteomes" id="UP000034455">
    <property type="component" value="Unassembled WGS sequence"/>
</dbReference>
<feature type="compositionally biased region" description="Basic and acidic residues" evidence="1">
    <location>
        <begin position="16"/>
        <end position="26"/>
    </location>
</feature>
<dbReference type="AlphaFoldDB" id="A0A0M2NSD9"/>
<sequence>MSEHDNNLASDLSVGENRKPNRKEPKQISFRVSESEYEKLRSSAETLNMSVPNFVKKKAHGSRLVAPKLDKETRQSIAKDLSKLGANVNQIAKYCNQHQHDAPNYEGLEHNINAVRERLDEIWQKLN</sequence>
<proteinExistence type="predicted"/>
<evidence type="ECO:0000256" key="1">
    <source>
        <dbReference type="SAM" id="MobiDB-lite"/>
    </source>
</evidence>